<feature type="region of interest" description="Disordered" evidence="1">
    <location>
        <begin position="19"/>
        <end position="63"/>
    </location>
</feature>
<dbReference type="EMBL" id="BKCJ011300806">
    <property type="protein sequence ID" value="GFD17518.1"/>
    <property type="molecule type" value="Genomic_DNA"/>
</dbReference>
<dbReference type="AlphaFoldDB" id="A0A699U8F8"/>
<protein>
    <submittedName>
        <fullName evidence="2">Uncharacterized protein</fullName>
    </submittedName>
</protein>
<feature type="compositionally biased region" description="Basic and acidic residues" evidence="1">
    <location>
        <begin position="19"/>
        <end position="45"/>
    </location>
</feature>
<comment type="caution">
    <text evidence="2">The sequence shown here is derived from an EMBL/GenBank/DDBJ whole genome shotgun (WGS) entry which is preliminary data.</text>
</comment>
<gene>
    <name evidence="2" type="ORF">Tci_889487</name>
</gene>
<accession>A0A699U8F8</accession>
<proteinExistence type="predicted"/>
<evidence type="ECO:0000256" key="1">
    <source>
        <dbReference type="SAM" id="MobiDB-lite"/>
    </source>
</evidence>
<evidence type="ECO:0000313" key="2">
    <source>
        <dbReference type="EMBL" id="GFD17518.1"/>
    </source>
</evidence>
<feature type="non-terminal residue" evidence="2">
    <location>
        <position position="1"/>
    </location>
</feature>
<name>A0A699U8F8_TANCI</name>
<reference evidence="2" key="1">
    <citation type="journal article" date="2019" name="Sci. Rep.">
        <title>Draft genome of Tanacetum cinerariifolium, the natural source of mosquito coil.</title>
        <authorList>
            <person name="Yamashiro T."/>
            <person name="Shiraishi A."/>
            <person name="Satake H."/>
            <person name="Nakayama K."/>
        </authorList>
    </citation>
    <scope>NUCLEOTIDE SEQUENCE</scope>
</reference>
<organism evidence="2">
    <name type="scientific">Tanacetum cinerariifolium</name>
    <name type="common">Dalmatian daisy</name>
    <name type="synonym">Chrysanthemum cinerariifolium</name>
    <dbReference type="NCBI Taxonomy" id="118510"/>
    <lineage>
        <taxon>Eukaryota</taxon>
        <taxon>Viridiplantae</taxon>
        <taxon>Streptophyta</taxon>
        <taxon>Embryophyta</taxon>
        <taxon>Tracheophyta</taxon>
        <taxon>Spermatophyta</taxon>
        <taxon>Magnoliopsida</taxon>
        <taxon>eudicotyledons</taxon>
        <taxon>Gunneridae</taxon>
        <taxon>Pentapetalae</taxon>
        <taxon>asterids</taxon>
        <taxon>campanulids</taxon>
        <taxon>Asterales</taxon>
        <taxon>Asteraceae</taxon>
        <taxon>Asteroideae</taxon>
        <taxon>Anthemideae</taxon>
        <taxon>Anthemidinae</taxon>
        <taxon>Tanacetum</taxon>
    </lineage>
</organism>
<sequence>SKEEAERLKRKGLSLEQDNVKKLKTSEEVPEEAKSLDEVPKERNFHACGEGLPSKEGSGTYDDLLQASSGELLAYGK</sequence>